<dbReference type="InterPro" id="IPR004682">
    <property type="entry name" value="TRAP_DctP"/>
</dbReference>
<dbReference type="Proteomes" id="UP000186216">
    <property type="component" value="Unassembled WGS sequence"/>
</dbReference>
<feature type="chain" id="PRO_5041282120" evidence="4">
    <location>
        <begin position="25"/>
        <end position="326"/>
    </location>
</feature>
<name>A0AA45W2N9_9RHOB</name>
<keyword evidence="8" id="KW-1185">Reference proteome</keyword>
<dbReference type="InterPro" id="IPR018389">
    <property type="entry name" value="DctP_fam"/>
</dbReference>
<comment type="subcellular location">
    <subcellularLocation>
        <location evidence="1">Periplasm</location>
    </subcellularLocation>
</comment>
<protein>
    <submittedName>
        <fullName evidence="6">C4-dicarboxylate TRAP transporter substrate-binding protein</fullName>
    </submittedName>
    <submittedName>
        <fullName evidence="5">Tripartite ATP-independent transporter solute receptor, DctP family</fullName>
    </submittedName>
</protein>
<evidence type="ECO:0000256" key="2">
    <source>
        <dbReference type="ARBA" id="ARBA00022729"/>
    </source>
</evidence>
<evidence type="ECO:0000256" key="1">
    <source>
        <dbReference type="ARBA" id="ARBA00004418"/>
    </source>
</evidence>
<sequence>MFARILAAATLVVSAAAIAAPAMAQDYTMRIGSVQAESDPIIKGFNKFKELVETGTEGSVEVMVYPNGQLGNTQDLMDQAQAGANVAAFTDAMRLASFLPKFGIIGAPYVFADYDEADKFTSSDEFWSWADELKENSGFVTLAFNWYQGPRNLLTNTRIESRADVEGLRIRTPGAPVWVAAGRTLGGTPTPLDWAEIYSAMQLGAIDAVEAQPAGIVGSRFYEVADYLTRTEHIQLITGIVVGETWWDQLPSEHQDVIRNSAVEAGRYMSDLVIEQSKKDFATMEENGMTLSDIDLSEFKEVAAKEIEALDLTEAYENVRAVVDGD</sequence>
<dbReference type="Pfam" id="PF03480">
    <property type="entry name" value="DctP"/>
    <property type="match status" value="1"/>
</dbReference>
<evidence type="ECO:0000256" key="4">
    <source>
        <dbReference type="SAM" id="SignalP"/>
    </source>
</evidence>
<dbReference type="NCBIfam" id="NF037995">
    <property type="entry name" value="TRAP_S1"/>
    <property type="match status" value="1"/>
</dbReference>
<dbReference type="PANTHER" id="PTHR33376">
    <property type="match status" value="1"/>
</dbReference>
<dbReference type="RefSeq" id="WP_076523935.1">
    <property type="nucleotide sequence ID" value="NZ_CP067140.1"/>
</dbReference>
<evidence type="ECO:0000256" key="3">
    <source>
        <dbReference type="ARBA" id="ARBA00022764"/>
    </source>
</evidence>
<gene>
    <name evidence="6" type="ORF">JHX88_10745</name>
    <name evidence="5" type="ORF">SAMN05421772_10350</name>
</gene>
<dbReference type="PIRSF" id="PIRSF006470">
    <property type="entry name" value="DctB"/>
    <property type="match status" value="1"/>
</dbReference>
<keyword evidence="5" id="KW-0675">Receptor</keyword>
<dbReference type="EMBL" id="CP067140">
    <property type="protein sequence ID" value="WCR01432.1"/>
    <property type="molecule type" value="Genomic_DNA"/>
</dbReference>
<feature type="signal peptide" evidence="4">
    <location>
        <begin position="1"/>
        <end position="24"/>
    </location>
</feature>
<keyword evidence="3" id="KW-0574">Periplasm</keyword>
<dbReference type="Proteomes" id="UP001215549">
    <property type="component" value="Chromosome"/>
</dbReference>
<evidence type="ECO:0000313" key="8">
    <source>
        <dbReference type="Proteomes" id="UP001215549"/>
    </source>
</evidence>
<dbReference type="GO" id="GO:0030288">
    <property type="term" value="C:outer membrane-bounded periplasmic space"/>
    <property type="evidence" value="ECO:0007669"/>
    <property type="project" value="InterPro"/>
</dbReference>
<dbReference type="InterPro" id="IPR038404">
    <property type="entry name" value="TRAP_DctP_sf"/>
</dbReference>
<proteinExistence type="predicted"/>
<dbReference type="PANTHER" id="PTHR33376:SF3">
    <property type="entry name" value="C4-DICARBOXYLATE-BINDING PROTEIN"/>
    <property type="match status" value="1"/>
</dbReference>
<keyword evidence="2 4" id="KW-0732">Signal</keyword>
<evidence type="ECO:0000313" key="6">
    <source>
        <dbReference type="EMBL" id="WCR01432.1"/>
    </source>
</evidence>
<organism evidence="5 7">
    <name type="scientific">Paracoccus saliphilus</name>
    <dbReference type="NCBI Taxonomy" id="405559"/>
    <lineage>
        <taxon>Bacteria</taxon>
        <taxon>Pseudomonadati</taxon>
        <taxon>Pseudomonadota</taxon>
        <taxon>Alphaproteobacteria</taxon>
        <taxon>Rhodobacterales</taxon>
        <taxon>Paracoccaceae</taxon>
        <taxon>Paracoccus</taxon>
    </lineage>
</organism>
<dbReference type="EMBL" id="FTOU01000003">
    <property type="protein sequence ID" value="SIS69533.1"/>
    <property type="molecule type" value="Genomic_DNA"/>
</dbReference>
<reference evidence="6 8" key="2">
    <citation type="submission" date="2021-01" db="EMBL/GenBank/DDBJ databases">
        <title>Biogeographic distribution of Paracoccus.</title>
        <authorList>
            <person name="Hollensteiner J."/>
            <person name="Leineberger J."/>
            <person name="Brinkhoff T."/>
            <person name="Daniel R."/>
        </authorList>
    </citation>
    <scope>NUCLEOTIDE SEQUENCE [LARGE SCALE GENOMIC DNA]</scope>
    <source>
        <strain evidence="6 8">DSM 18447</strain>
    </source>
</reference>
<evidence type="ECO:0000313" key="7">
    <source>
        <dbReference type="Proteomes" id="UP000186216"/>
    </source>
</evidence>
<reference evidence="5 7" key="1">
    <citation type="submission" date="2017-01" db="EMBL/GenBank/DDBJ databases">
        <authorList>
            <person name="Varghese N."/>
            <person name="Submissions S."/>
        </authorList>
    </citation>
    <scope>NUCLEOTIDE SEQUENCE [LARGE SCALE GENOMIC DNA]</scope>
    <source>
        <strain evidence="5 7">DSM 18447</strain>
    </source>
</reference>
<dbReference type="GO" id="GO:0055085">
    <property type="term" value="P:transmembrane transport"/>
    <property type="evidence" value="ECO:0007669"/>
    <property type="project" value="InterPro"/>
</dbReference>
<evidence type="ECO:0000313" key="5">
    <source>
        <dbReference type="EMBL" id="SIS69533.1"/>
    </source>
</evidence>
<dbReference type="CDD" id="cd13669">
    <property type="entry name" value="PBP2_TRAP_TM0322_like"/>
    <property type="match status" value="1"/>
</dbReference>
<dbReference type="AlphaFoldDB" id="A0AA45W2N9"/>
<dbReference type="Gene3D" id="3.40.190.170">
    <property type="entry name" value="Bacterial extracellular solute-binding protein, family 7"/>
    <property type="match status" value="1"/>
</dbReference>
<accession>A0AA45W2N9</accession>